<feature type="region of interest" description="Disordered" evidence="1">
    <location>
        <begin position="1"/>
        <end position="31"/>
    </location>
</feature>
<evidence type="ECO:0000313" key="3">
    <source>
        <dbReference type="Proteomes" id="UP001190700"/>
    </source>
</evidence>
<organism evidence="2 3">
    <name type="scientific">Cymbomonas tetramitiformis</name>
    <dbReference type="NCBI Taxonomy" id="36881"/>
    <lineage>
        <taxon>Eukaryota</taxon>
        <taxon>Viridiplantae</taxon>
        <taxon>Chlorophyta</taxon>
        <taxon>Pyramimonadophyceae</taxon>
        <taxon>Pyramimonadales</taxon>
        <taxon>Pyramimonadaceae</taxon>
        <taxon>Cymbomonas</taxon>
    </lineage>
</organism>
<gene>
    <name evidence="2" type="ORF">CYMTET_18522</name>
</gene>
<name>A0AAE0L637_9CHLO</name>
<comment type="caution">
    <text evidence="2">The sequence shown here is derived from an EMBL/GenBank/DDBJ whole genome shotgun (WGS) entry which is preliminary data.</text>
</comment>
<evidence type="ECO:0000313" key="2">
    <source>
        <dbReference type="EMBL" id="KAK3273227.1"/>
    </source>
</evidence>
<feature type="compositionally biased region" description="Polar residues" evidence="1">
    <location>
        <begin position="1"/>
        <end position="11"/>
    </location>
</feature>
<dbReference type="AlphaFoldDB" id="A0AAE0L637"/>
<reference evidence="2 3" key="1">
    <citation type="journal article" date="2015" name="Genome Biol. Evol.">
        <title>Comparative Genomics of a Bacterivorous Green Alga Reveals Evolutionary Causalities and Consequences of Phago-Mixotrophic Mode of Nutrition.</title>
        <authorList>
            <person name="Burns J.A."/>
            <person name="Paasch A."/>
            <person name="Narechania A."/>
            <person name="Kim E."/>
        </authorList>
    </citation>
    <scope>NUCLEOTIDE SEQUENCE [LARGE SCALE GENOMIC DNA]</scope>
    <source>
        <strain evidence="2 3">PLY_AMNH</strain>
    </source>
</reference>
<keyword evidence="3" id="KW-1185">Reference proteome</keyword>
<accession>A0AAE0L637</accession>
<proteinExistence type="predicted"/>
<dbReference type="EMBL" id="LGRX02008594">
    <property type="protein sequence ID" value="KAK3273227.1"/>
    <property type="molecule type" value="Genomic_DNA"/>
</dbReference>
<protein>
    <submittedName>
        <fullName evidence="2">Uncharacterized protein</fullName>
    </submittedName>
</protein>
<sequence>MGSATTPGSRTPRSHSKSEPGPQSPAPPPKLLEAIKKRYPGVARGLLLDSANSAKQHHISWLLKIIEEIYDSRYQHDTGELELWFTAESGGRYDIRLNNAVLIEAWSADSAPKGVRMSEFLIQFCSKRYGLRAIVERALWELLCNAEAARQARIHTSVLACHFHLLSNRGPHSS</sequence>
<dbReference type="Proteomes" id="UP001190700">
    <property type="component" value="Unassembled WGS sequence"/>
</dbReference>
<evidence type="ECO:0000256" key="1">
    <source>
        <dbReference type="SAM" id="MobiDB-lite"/>
    </source>
</evidence>